<comment type="caution">
    <text evidence="1">The sequence shown here is derived from an EMBL/GenBank/DDBJ whole genome shotgun (WGS) entry which is preliminary data.</text>
</comment>
<dbReference type="AlphaFoldDB" id="A0A2A2K0A0"/>
<sequence length="295" mass="31697">MRALSAAPPSPSSWTGIRRDQARIAAGPFDGRHERVGTGGQDQLVVAEAAFGGDHFLAFAIDVQYRLAQVQVHAVTRIVVAVAQGQGFGATAGEIFREATMFRHELAQGRVHVPGHKPGIATDIHMRAVLQPAPQLGAVLQQAVLHIDLLRLVTRERGAQTHMPAGLPGLHLFARQGLGVFAQHVGQLAAPQPFLEFVLALWQQQALQVGSVLAEGFELLAADLGDVQVPLQRGSQGHWGMALEFDLGLAFQLHQREQLVDQIRAIARPYAQGIARLIAQVATGQVEDQLASLLG</sequence>
<name>A0A2A2K0A0_9BILA</name>
<dbReference type="Proteomes" id="UP000218231">
    <property type="component" value="Unassembled WGS sequence"/>
</dbReference>
<keyword evidence="2" id="KW-1185">Reference proteome</keyword>
<dbReference type="EMBL" id="LIAE01009982">
    <property type="protein sequence ID" value="PAV67219.1"/>
    <property type="molecule type" value="Genomic_DNA"/>
</dbReference>
<evidence type="ECO:0000313" key="1">
    <source>
        <dbReference type="EMBL" id="PAV67219.1"/>
    </source>
</evidence>
<proteinExistence type="predicted"/>
<protein>
    <submittedName>
        <fullName evidence="1">Uncharacterized protein</fullName>
    </submittedName>
</protein>
<organism evidence="1 2">
    <name type="scientific">Diploscapter pachys</name>
    <dbReference type="NCBI Taxonomy" id="2018661"/>
    <lineage>
        <taxon>Eukaryota</taxon>
        <taxon>Metazoa</taxon>
        <taxon>Ecdysozoa</taxon>
        <taxon>Nematoda</taxon>
        <taxon>Chromadorea</taxon>
        <taxon>Rhabditida</taxon>
        <taxon>Rhabditina</taxon>
        <taxon>Rhabditomorpha</taxon>
        <taxon>Rhabditoidea</taxon>
        <taxon>Rhabditidae</taxon>
        <taxon>Diploscapter</taxon>
    </lineage>
</organism>
<evidence type="ECO:0000313" key="2">
    <source>
        <dbReference type="Proteomes" id="UP000218231"/>
    </source>
</evidence>
<accession>A0A2A2K0A0</accession>
<reference evidence="1 2" key="1">
    <citation type="journal article" date="2017" name="Curr. Biol.">
        <title>Genome architecture and evolution of a unichromosomal asexual nematode.</title>
        <authorList>
            <person name="Fradin H."/>
            <person name="Zegar C."/>
            <person name="Gutwein M."/>
            <person name="Lucas J."/>
            <person name="Kovtun M."/>
            <person name="Corcoran D."/>
            <person name="Baugh L.R."/>
            <person name="Kiontke K."/>
            <person name="Gunsalus K."/>
            <person name="Fitch D.H."/>
            <person name="Piano F."/>
        </authorList>
    </citation>
    <scope>NUCLEOTIDE SEQUENCE [LARGE SCALE GENOMIC DNA]</scope>
    <source>
        <strain evidence="1">PF1309</strain>
    </source>
</reference>
<gene>
    <name evidence="1" type="ORF">WR25_19232</name>
</gene>